<dbReference type="RefSeq" id="WP_129980903.1">
    <property type="nucleotide sequence ID" value="NZ_CAXVKV010000067.1"/>
</dbReference>
<evidence type="ECO:0000313" key="2">
    <source>
        <dbReference type="EMBL" id="MBV3382394.1"/>
    </source>
</evidence>
<keyword evidence="1" id="KW-0472">Membrane</keyword>
<protein>
    <submittedName>
        <fullName evidence="2">Uncharacterized protein</fullName>
    </submittedName>
</protein>
<accession>A0AAW4MU20</accession>
<organism evidence="2 4">
    <name type="scientific">Catenibacterium mitsuokai</name>
    <dbReference type="NCBI Taxonomy" id="100886"/>
    <lineage>
        <taxon>Bacteria</taxon>
        <taxon>Bacillati</taxon>
        <taxon>Bacillota</taxon>
        <taxon>Erysipelotrichia</taxon>
        <taxon>Erysipelotrichales</taxon>
        <taxon>Coprobacillaceae</taxon>
        <taxon>Catenibacterium</taxon>
    </lineage>
</organism>
<sequence>MKNRNQYAKTIRRIEIGSNFLLIIGILVSFFMSWGLPGTIGTVVLYILLMAYNFTLMKRCRCDSCGHVDVFTKSRSFVTGVENRCPNCNHKLKNDVPLNEIEFKK</sequence>
<keyword evidence="1" id="KW-1133">Transmembrane helix</keyword>
<comment type="caution">
    <text evidence="2">The sequence shown here is derived from an EMBL/GenBank/DDBJ whole genome shotgun (WGS) entry which is preliminary data.</text>
</comment>
<proteinExistence type="predicted"/>
<evidence type="ECO:0000313" key="5">
    <source>
        <dbReference type="Proteomes" id="UP001197492"/>
    </source>
</evidence>
<name>A0AAW4MU20_9FIRM</name>
<keyword evidence="5" id="KW-1185">Reference proteome</keyword>
<evidence type="ECO:0000313" key="4">
    <source>
        <dbReference type="Proteomes" id="UP001196408"/>
    </source>
</evidence>
<dbReference type="AlphaFoldDB" id="A0AAW4MU20"/>
<gene>
    <name evidence="2" type="ORF">KSV97_03925</name>
    <name evidence="3" type="ORF">KSW06_04270</name>
</gene>
<keyword evidence="1" id="KW-0812">Transmembrane</keyword>
<feature type="transmembrane region" description="Helical" evidence="1">
    <location>
        <begin position="20"/>
        <end position="52"/>
    </location>
</feature>
<dbReference type="Proteomes" id="UP001197492">
    <property type="component" value="Unassembled WGS sequence"/>
</dbReference>
<dbReference type="Proteomes" id="UP001196408">
    <property type="component" value="Unassembled WGS sequence"/>
</dbReference>
<evidence type="ECO:0000313" key="3">
    <source>
        <dbReference type="EMBL" id="MBV3392484.1"/>
    </source>
</evidence>
<reference evidence="2 5" key="1">
    <citation type="submission" date="2021-06" db="EMBL/GenBank/DDBJ databases">
        <title>Collection of gut derived symbiotic bacterial strains cultured from healthy donors.</title>
        <authorList>
            <person name="Lin H."/>
            <person name="Littmann E."/>
            <person name="Pamer E.G."/>
        </authorList>
    </citation>
    <scope>NUCLEOTIDE SEQUENCE</scope>
    <source>
        <strain evidence="3 5">MSK.21.70</strain>
        <strain evidence="2">MSK.21.82</strain>
    </source>
</reference>
<dbReference type="EMBL" id="JAHOEL010000018">
    <property type="protein sequence ID" value="MBV3392484.1"/>
    <property type="molecule type" value="Genomic_DNA"/>
</dbReference>
<evidence type="ECO:0000256" key="1">
    <source>
        <dbReference type="SAM" id="Phobius"/>
    </source>
</evidence>
<dbReference type="EMBL" id="JAHOEF010000016">
    <property type="protein sequence ID" value="MBV3382394.1"/>
    <property type="molecule type" value="Genomic_DNA"/>
</dbReference>